<dbReference type="Proteomes" id="UP000504635">
    <property type="component" value="Unplaced"/>
</dbReference>
<dbReference type="SUPFAM" id="SSF56968">
    <property type="entry name" value="Lipovitellin-phosvitin complex, beta-sheet shell regions"/>
    <property type="match status" value="2"/>
</dbReference>
<evidence type="ECO:0000259" key="6">
    <source>
        <dbReference type="PROSITE" id="PS51233"/>
    </source>
</evidence>
<dbReference type="OrthoDB" id="6484170at2759"/>
<dbReference type="Gene3D" id="2.30.230.10">
    <property type="entry name" value="Lipovitellin, beta-sheet shell regions, chain A"/>
    <property type="match status" value="1"/>
</dbReference>
<dbReference type="CTD" id="43827"/>
<feature type="domain" description="VWFD" evidence="6">
    <location>
        <begin position="2800"/>
        <end position="2964"/>
    </location>
</feature>
<dbReference type="PROSITE" id="PS51233">
    <property type="entry name" value="VWFD"/>
    <property type="match status" value="1"/>
</dbReference>
<dbReference type="InterPro" id="IPR015817">
    <property type="entry name" value="Vitellinogen_open_b-sht_sub1"/>
</dbReference>
<dbReference type="FunCoup" id="A0A6J2YFX2">
    <property type="interactions" value="50"/>
</dbReference>
<accession>A0A6J2YFX2</accession>
<comment type="caution">
    <text evidence="3">Lacks conserved residue(s) required for the propagation of feature annotation.</text>
</comment>
<keyword evidence="2" id="KW-0325">Glycoprotein</keyword>
<dbReference type="InterPro" id="IPR011030">
    <property type="entry name" value="Lipovitellin_superhlx_dom"/>
</dbReference>
<evidence type="ECO:0000256" key="4">
    <source>
        <dbReference type="SAM" id="SignalP"/>
    </source>
</evidence>
<dbReference type="InterPro" id="IPR001747">
    <property type="entry name" value="Vitellogenin_N"/>
</dbReference>
<dbReference type="InterPro" id="IPR016024">
    <property type="entry name" value="ARM-type_fold"/>
</dbReference>
<dbReference type="Pfam" id="PF01347">
    <property type="entry name" value="Vitellogenin_N"/>
    <property type="match status" value="1"/>
</dbReference>
<dbReference type="SUPFAM" id="SSF48371">
    <property type="entry name" value="ARM repeat"/>
    <property type="match status" value="1"/>
</dbReference>
<dbReference type="GO" id="GO:0005319">
    <property type="term" value="F:lipid transporter activity"/>
    <property type="evidence" value="ECO:0007669"/>
    <property type="project" value="InterPro"/>
</dbReference>
<evidence type="ECO:0000256" key="3">
    <source>
        <dbReference type="PROSITE-ProRule" id="PRU00557"/>
    </source>
</evidence>
<evidence type="ECO:0000256" key="1">
    <source>
        <dbReference type="ARBA" id="ARBA00022729"/>
    </source>
</evidence>
<evidence type="ECO:0000259" key="5">
    <source>
        <dbReference type="PROSITE" id="PS51211"/>
    </source>
</evidence>
<dbReference type="Gene3D" id="2.20.50.20">
    <property type="entry name" value="Lipovitellin. Chain A, domain 3"/>
    <property type="match status" value="1"/>
</dbReference>
<dbReference type="InParanoid" id="A0A6J2YFX2"/>
<dbReference type="GeneID" id="115887546"/>
<dbReference type="SUPFAM" id="SSF48431">
    <property type="entry name" value="Lipovitellin-phosvitin complex, superhelical domain"/>
    <property type="match status" value="1"/>
</dbReference>
<evidence type="ECO:0000313" key="8">
    <source>
        <dbReference type="RefSeq" id="XP_030762868.1"/>
    </source>
</evidence>
<feature type="chain" id="PRO_5026893904" evidence="4">
    <location>
        <begin position="27"/>
        <end position="3360"/>
    </location>
</feature>
<dbReference type="InterPro" id="IPR050733">
    <property type="entry name" value="Vitellogenin/Apolipophorin"/>
</dbReference>
<dbReference type="Gene3D" id="2.20.80.10">
    <property type="entry name" value="Lipovitellin-phosvitin complex, chain A, domain 4"/>
    <property type="match status" value="1"/>
</dbReference>
<dbReference type="Pfam" id="PF00094">
    <property type="entry name" value="VWD"/>
    <property type="match status" value="1"/>
</dbReference>
<evidence type="ECO:0000313" key="7">
    <source>
        <dbReference type="Proteomes" id="UP000504635"/>
    </source>
</evidence>
<sequence>MEDSGQRRHPLGLVFLVVLVFGHVTASEDVCRTECKGAGKTFKYAAGTTYKYNYDGKIEISLSSAEGQSTGTEVKAEVLLTQQDECNQILRLHNVQILGSDGKKVGSIADIEKPIRLNFNDGELSDSICVVDGDNQNSINIKRAIASIFQASLKSGYETDVFGRCPTELSSHKEGNLLVIQKARSLNKCAYRENIQQAFLATAFNLDSEIKSSPLLNGDYRAVIKLKNGVLDQATVTENYIFIPFSVGQNGAKAQVTSKLQYTGTGKDAVEAPVSKPKSIIFENPHPIVASSSSVQTIVNAVKEVAKTIELVVSESTAKEFVNLLKIVRVSKKADLLAAYNQIKSGVGVGDKDAAKRVYIDSLLRSGNGESVEALLELIIKNELSESDSKLALLGLNVVRHATEGALSSAAHLLDNANLPREAYLGVGNLAGHFCRQHSCENNAAVKALLSKLLTKISNKATNREQENDIIYALKALGNVGFLNDNTLQKLTGIAQNKNLPNRVRVVALEAYLADPCKNKLRDSALQILQDIQQDTEIRIKAYLVVAQCPNAKAGNAIKALIEKEPSIQVGGFITSHLRTIRTSTNSDKALAKQFLNFVPKKQFTFDPRRYSFNSEFSYAIDTLGVATSTEANLIYSQNSWLPRSTSLNLTAEVFGHNFNFLELETRQENLDRLVEHYLGPNGLVRSTPGKEFVTKAVTGYGKLTEYVQNKLKSELHRAKRDVTKAEIDAIAKQVQVKTNELNKDLDLDLTIRAFGSELFFVNVNQETASLTPEAIVDRIVSQLSQGLDKLVNFHETLRRNLLFLDAQIDYPTSLGFPLRLAVEGSASLQAQVQGAIDVRKILNNPDNGQLSLKLIPSANIEISGRLTLDALVVENGLKVVSNLYTATGGDASLSWDKSSGFEFKFGLPVQEQKIVSANHEIVFHTREQAGKEKNLPLKFTQVKDFSVCLDQFSPFIGLTFCAEVNGPNVGGKQVPILPYPLAGDAKLALTIENDDVSEFLIKHSVQGNPPTHAELVLQTIGKNKAVKATLDLQGEYSPEKFIKLSLSSAGKNAGAELRYIHTNVERSLLAKVNNDQDVYSAKLGIAISGSPQRTVYKPLIELKTPGGQQVLPVQVQGQIIVESNGNNVKYVFDNVKFLYENKQFSITGHVGNEGGVIDSDIKLSDGKESVNLVGRFQATSELINFNAKVLNTINSKANFNLKGEFKKQPKLYESSLSLVHGPDLNSKTSVLTLKNSFVNHYVNAQDYKLVFKNSVNYPLLGVGAKLELEKTPKTLEYEVSAEYGEVKFGSELELKTNQKSEGDYDLEFDLWGLENKVELKSSRQVLPNDESKIKNTIEVNGKKLEIDGKVRHSIRPHSIDVGADLSVNLPTQAAPFKVSSGLKINKEEFDGFQKISSGNEVIVDAFLKANPGLDANGSLKVNIKNIINIDGKIHSNKGSGNGEVLVDIPGGQRQIKGETSFHIVPLKVLDFTFTLYPSFNKDKNLKVFLSTNNKYSDTSLESSNKVDILGNPVELNLKVSKTGDSKNGKLDSDVEITLLNDQYIAIKAACDHKHINNLESGQSQGSIEYRKNKNAAGKKLTFKGVWKDTSFEDKIFDIDYTFSADDSNGQNINYDIALKRSVQGNNNQISGRAKLYGSALKNPHEASITLQGNAEIGQYELVSTHGPGDSVNIKGNYDIKNEDKASGAFNLQASSTYKALKTLNLDLKGSVVRPRGIDQPIQLEGSVNIFADDDGTQPEPIIDFKSQGSLRAGIKDGEVKGNVVLHNVDPINFDASYNIEKSKESGHLLVNYANGKSIKLDGSFERVSELHIKLAADLHTPVEGYKSVNLLIDSKRTKDNREFQGLTKVTVEGKVYKLESDLALSDLSPVIDIKYTNPEGKISQAYLKGNKVNDRQYGGEVKIISEPRQFHLDGSLNVNIETIDNFVIKGKINSPSLKWNKIVFEAQNKPGNNDRKIQILVKSDGKNIISGSTSYSSKEENGKVIVEGSGSFKVHEETKSGNFKYISQKLETAKNGEQGTQESLDAVLGSKAIDAEFKLTDKHFRFQTSVCEQKKECTYVEIDNKITSNDINNFNQVLEVNLDLRKLGLSHEFGLKAVTSKKQWLIDHTVDAHFQNQENSKYQYSFYIHPQEAGLSLTTPKRIIALEGKSHLDQKSGEYAKGNGDIGFYLDKKNHANKRTALTWSFDANARGIVTGDVKFTHPGLRKPLSASVKTTRSGTPYKGKLDFITELDVFAQDNQKIVTTYTQEVNIDESYVKGLSKRSITIQSKGLGIDFATSEDISADRNARLFTYDCKARYHGKKANYENVYSVKLSPNEQSGLLKLFNKNIFKYLNKFIEKTDKELIVESEVSSFDNDSILARLELKNYNSLAYSVGFKKTPNNKLTFNAALIPGQIADVRADDVIDGKKTPLYYITVKLDDADFLKSDHKLDSKAIETVLQREKQFTENYFKSIEALVKEWSEQAQSEVQLIGEILKKAQPNLNPLRQYYTTELQEFKQEILNDKSLKELSEAVTQVLGAFISALTDLVDKLSQIAENAVQALQSTFAGVIDSIEKQLIPQIKEAYSKLLGVAKNVLGTVSDIVFAVLGKISHIIEQYQPELKSLATSFSSVGQDLGKVLQSTYQSLREFISNIRIDTGFVAELKSQYQQLIKEGLPNAEVIINTIGEVFNTVKDVIPPEFIVKDEIAQFLDTLVGYIEKKLKNQEVNDGEVFDKLGKIVVSIINKIVNLVSSECCEVSAAKLDHKNIIPPSLISSLPRLVAARFSVLNYLQNENTFAEVSNLISSVLRSPTLLPPFPLFGLVIQGQHIFTFDGEQYSIPGTCNYLFARDAVNGNFSIAGSYKDGHLASVTLADKNDVITLVKGGQVKVGNAAQELPVRRPNLAAWRDYEVVTLFSTSGASVVCVPDLTGCAVSISGYYHGQVKGLLGNGNSEPFDDYTLPSGKVVTSESEFVNSYKLNSGCADVTVKSDAVPENPICNKLFSWESSLSPCFAFVPVEKFKLACARGLASGTKGIEESIAKAYVAACHERKIPVHVPKTLLKCTNSDKPYSIGESFSVKLPSKSADVVIILDTDKQNEVLYKQLLQPLIQDVTKEFHTKGITDVEYHLITYGGLNQWPSHVTAGGKLTFKGKVPQVKFGDSPKDELSTEEIKNTKVQYYASLAKELLHDLKLATGLNLKTQTYDEAYKYPFRVNALKSIIVVNGQSCEVGKLYPIQKLIASLYSNSQISINLFSPVKTLSVKDPKKIKDIVGFNDESVITLSQSKKAPKGSSELHKELDYEDYCLEFVINNRGNVFINENFLNNKGEQKQFLHTAAVNIVDQLINKEQGLDCECKLVNPWNAANVCKESFIKDRASKKV</sequence>
<dbReference type="SMART" id="SM01169">
    <property type="entry name" value="DUF1943"/>
    <property type="match status" value="1"/>
</dbReference>
<dbReference type="KEGG" id="soy:115887546"/>
<dbReference type="SMART" id="SM00638">
    <property type="entry name" value="LPD_N"/>
    <property type="match status" value="1"/>
</dbReference>
<dbReference type="PANTHER" id="PTHR23345">
    <property type="entry name" value="VITELLOGENIN-RELATED"/>
    <property type="match status" value="1"/>
</dbReference>
<proteinExistence type="predicted"/>
<dbReference type="InterPro" id="IPR015819">
    <property type="entry name" value="Lipid_transp_b-sht_shell"/>
</dbReference>
<dbReference type="PANTHER" id="PTHR23345:SF36">
    <property type="entry name" value="APOLIPOPHORINS"/>
    <property type="match status" value="1"/>
</dbReference>
<gene>
    <name evidence="8" type="primary">LOC115887546</name>
</gene>
<dbReference type="RefSeq" id="XP_030762868.1">
    <property type="nucleotide sequence ID" value="XM_030907008.1"/>
</dbReference>
<protein>
    <submittedName>
        <fullName evidence="8">Apolipophorins</fullName>
    </submittedName>
</protein>
<name>A0A6J2YFX2_SITOR</name>
<dbReference type="PROSITE" id="PS51211">
    <property type="entry name" value="VITELLOGENIN"/>
    <property type="match status" value="1"/>
</dbReference>
<reference evidence="8" key="1">
    <citation type="submission" date="2025-08" db="UniProtKB">
        <authorList>
            <consortium name="RefSeq"/>
        </authorList>
    </citation>
    <scope>IDENTIFICATION</scope>
    <source>
        <tissue evidence="8">Gonads</tissue>
    </source>
</reference>
<dbReference type="SMART" id="SM00216">
    <property type="entry name" value="VWD"/>
    <property type="match status" value="1"/>
</dbReference>
<keyword evidence="1 4" id="KW-0732">Signal</keyword>
<keyword evidence="7" id="KW-1185">Reference proteome</keyword>
<organism evidence="7 8">
    <name type="scientific">Sitophilus oryzae</name>
    <name type="common">Rice weevil</name>
    <name type="synonym">Curculio oryzae</name>
    <dbReference type="NCBI Taxonomy" id="7048"/>
    <lineage>
        <taxon>Eukaryota</taxon>
        <taxon>Metazoa</taxon>
        <taxon>Ecdysozoa</taxon>
        <taxon>Arthropoda</taxon>
        <taxon>Hexapoda</taxon>
        <taxon>Insecta</taxon>
        <taxon>Pterygota</taxon>
        <taxon>Neoptera</taxon>
        <taxon>Endopterygota</taxon>
        <taxon>Coleoptera</taxon>
        <taxon>Polyphaga</taxon>
        <taxon>Cucujiformia</taxon>
        <taxon>Curculionidae</taxon>
        <taxon>Dryophthorinae</taxon>
        <taxon>Sitophilus</taxon>
    </lineage>
</organism>
<dbReference type="Gene3D" id="1.25.10.20">
    <property type="entry name" value="Vitellinogen, superhelical"/>
    <property type="match status" value="1"/>
</dbReference>
<dbReference type="Pfam" id="PF09172">
    <property type="entry name" value="Vit_open_b-sht"/>
    <property type="match status" value="1"/>
</dbReference>
<dbReference type="InterPro" id="IPR015255">
    <property type="entry name" value="Vitellinogen_open_b-sht"/>
</dbReference>
<dbReference type="InterPro" id="IPR001846">
    <property type="entry name" value="VWF_type-D"/>
</dbReference>
<evidence type="ECO:0000256" key="2">
    <source>
        <dbReference type="ARBA" id="ARBA00023180"/>
    </source>
</evidence>
<dbReference type="InterPro" id="IPR015816">
    <property type="entry name" value="Vitellinogen_b-sht_N"/>
</dbReference>
<feature type="domain" description="Vitellogenin" evidence="5">
    <location>
        <begin position="44"/>
        <end position="646"/>
    </location>
</feature>
<feature type="signal peptide" evidence="4">
    <location>
        <begin position="1"/>
        <end position="26"/>
    </location>
</feature>